<evidence type="ECO:0000313" key="2">
    <source>
        <dbReference type="EMBL" id="MDM4017636.1"/>
    </source>
</evidence>
<dbReference type="Pfam" id="PF13472">
    <property type="entry name" value="Lipase_GDSL_2"/>
    <property type="match status" value="1"/>
</dbReference>
<protein>
    <submittedName>
        <fullName evidence="2">GDSL-type esterase/lipase family protein</fullName>
    </submittedName>
</protein>
<dbReference type="Gene3D" id="3.40.50.1110">
    <property type="entry name" value="SGNH hydrolase"/>
    <property type="match status" value="1"/>
</dbReference>
<dbReference type="EMBL" id="JASZZN010000015">
    <property type="protein sequence ID" value="MDM4017636.1"/>
    <property type="molecule type" value="Genomic_DNA"/>
</dbReference>
<name>A0ABT7PMX3_9BACT</name>
<dbReference type="RefSeq" id="WP_289165131.1">
    <property type="nucleotide sequence ID" value="NZ_JASZZN010000015.1"/>
</dbReference>
<dbReference type="InterPro" id="IPR051532">
    <property type="entry name" value="Ester_Hydrolysis_Enzymes"/>
</dbReference>
<dbReference type="InterPro" id="IPR013830">
    <property type="entry name" value="SGNH_hydro"/>
</dbReference>
<reference evidence="2 3" key="1">
    <citation type="submission" date="2023-06" db="EMBL/GenBank/DDBJ databases">
        <title>Roseiconus lacunae JC819 isolated from Gulf of Mannar region, Tamil Nadu.</title>
        <authorList>
            <person name="Pk S."/>
            <person name="Ch S."/>
            <person name="Ch V.R."/>
        </authorList>
    </citation>
    <scope>NUCLEOTIDE SEQUENCE [LARGE SCALE GENOMIC DNA]</scope>
    <source>
        <strain evidence="2 3">JC819</strain>
    </source>
</reference>
<dbReference type="PANTHER" id="PTHR30383:SF28">
    <property type="entry name" value="LIPASE_ACYLHYDROLASE"/>
    <property type="match status" value="1"/>
</dbReference>
<organism evidence="2 3">
    <name type="scientific">Roseiconus lacunae</name>
    <dbReference type="NCBI Taxonomy" id="2605694"/>
    <lineage>
        <taxon>Bacteria</taxon>
        <taxon>Pseudomonadati</taxon>
        <taxon>Planctomycetota</taxon>
        <taxon>Planctomycetia</taxon>
        <taxon>Pirellulales</taxon>
        <taxon>Pirellulaceae</taxon>
        <taxon>Roseiconus</taxon>
    </lineage>
</organism>
<proteinExistence type="predicted"/>
<dbReference type="Proteomes" id="UP001239462">
    <property type="component" value="Unassembled WGS sequence"/>
</dbReference>
<dbReference type="SUPFAM" id="SSF52266">
    <property type="entry name" value="SGNH hydrolase"/>
    <property type="match status" value="1"/>
</dbReference>
<evidence type="ECO:0000313" key="3">
    <source>
        <dbReference type="Proteomes" id="UP001239462"/>
    </source>
</evidence>
<keyword evidence="3" id="KW-1185">Reference proteome</keyword>
<accession>A0ABT7PMX3</accession>
<dbReference type="Gene3D" id="2.60.120.260">
    <property type="entry name" value="Galactose-binding domain-like"/>
    <property type="match status" value="1"/>
</dbReference>
<comment type="caution">
    <text evidence="2">The sequence shown here is derived from an EMBL/GenBank/DDBJ whole genome shotgun (WGS) entry which is preliminary data.</text>
</comment>
<dbReference type="InterPro" id="IPR036514">
    <property type="entry name" value="SGNH_hydro_sf"/>
</dbReference>
<sequence>MVSPKEDSSVPSPSQGIRFIPLAIFILFVVAAIPSRAETLPESIEVRGDLSGSQTRFQSGSGTVAFMGGSITEMNGYRPMVVESLRRRFPETEFEFINAGISSTCSHTGAFRLERDVLSKQPDLLLVEFAVNDDQDAAHSYQDALRGMEGIIRAARLRRPQMDILMVHFVNESMLETTRQRKTPVSIAAHSAVADHYGVSTCNVAVELAKQIESGDMTWEVYGGVHPKQPGNRVAADLVDRVFDELKFDSDPPDRSKHVLADRSGAGRREVPAALDPHSFFAGRFLAHDSVELAAGWDWTRPDWSAIPGSFRSRYADRDLLVSGQPGAVCEFQFEGQAFGVFVLAGPDAGIVEYSVGGGPWKTRDLYHRYSRGLHYPRTIVLESGLPNETHQVRLRVSKQKNDASTGHAIRILEVTAS</sequence>
<dbReference type="PANTHER" id="PTHR30383">
    <property type="entry name" value="THIOESTERASE 1/PROTEASE 1/LYSOPHOSPHOLIPASE L1"/>
    <property type="match status" value="1"/>
</dbReference>
<feature type="domain" description="SGNH hydrolase-type esterase" evidence="1">
    <location>
        <begin position="66"/>
        <end position="233"/>
    </location>
</feature>
<evidence type="ECO:0000259" key="1">
    <source>
        <dbReference type="Pfam" id="PF13472"/>
    </source>
</evidence>
<gene>
    <name evidence="2" type="ORF">QTN89_19460</name>
</gene>